<evidence type="ECO:0000256" key="16">
    <source>
        <dbReference type="NCBIfam" id="TIGR01389"/>
    </source>
</evidence>
<dbReference type="InterPro" id="IPR011545">
    <property type="entry name" value="DEAD/DEAH_box_helicase_dom"/>
</dbReference>
<evidence type="ECO:0000256" key="3">
    <source>
        <dbReference type="ARBA" id="ARBA00005446"/>
    </source>
</evidence>
<keyword evidence="21" id="KW-1185">Reference proteome</keyword>
<organism evidence="20 21">
    <name type="scientific">Cupriavidus pampae</name>
    <dbReference type="NCBI Taxonomy" id="659251"/>
    <lineage>
        <taxon>Bacteria</taxon>
        <taxon>Pseudomonadati</taxon>
        <taxon>Pseudomonadota</taxon>
        <taxon>Betaproteobacteria</taxon>
        <taxon>Burkholderiales</taxon>
        <taxon>Burkholderiaceae</taxon>
        <taxon>Cupriavidus</taxon>
    </lineage>
</organism>
<dbReference type="InterPro" id="IPR032284">
    <property type="entry name" value="RecQ_Zn-bd"/>
</dbReference>
<dbReference type="CDD" id="cd17920">
    <property type="entry name" value="DEXHc_RecQ"/>
    <property type="match status" value="1"/>
</dbReference>
<comment type="caution">
    <text evidence="20">The sequence shown here is derived from an EMBL/GenBank/DDBJ whole genome shotgun (WGS) entry which is preliminary data.</text>
</comment>
<keyword evidence="9" id="KW-0862">Zinc</keyword>
<keyword evidence="10" id="KW-0067">ATP-binding</keyword>
<evidence type="ECO:0000256" key="11">
    <source>
        <dbReference type="ARBA" id="ARBA00023125"/>
    </source>
</evidence>
<dbReference type="Pfam" id="PF09382">
    <property type="entry name" value="RQC"/>
    <property type="match status" value="1"/>
</dbReference>
<keyword evidence="11" id="KW-0238">DNA-binding</keyword>
<dbReference type="InterPro" id="IPR006293">
    <property type="entry name" value="DNA_helicase_ATP-dep_RecQ_bac"/>
</dbReference>
<dbReference type="Pfam" id="PF16124">
    <property type="entry name" value="RecQ_Zn_bind"/>
    <property type="match status" value="1"/>
</dbReference>
<protein>
    <recommendedName>
        <fullName evidence="16">DNA helicase RecQ</fullName>
        <ecNumber evidence="16">5.6.2.4</ecNumber>
    </recommendedName>
</protein>
<keyword evidence="8 20" id="KW-0347">Helicase</keyword>
<evidence type="ECO:0000313" key="20">
    <source>
        <dbReference type="EMBL" id="CAG9186531.1"/>
    </source>
</evidence>
<evidence type="ECO:0000256" key="15">
    <source>
        <dbReference type="ARBA" id="ARBA00034617"/>
    </source>
</evidence>
<evidence type="ECO:0000256" key="2">
    <source>
        <dbReference type="ARBA" id="ARBA00001947"/>
    </source>
</evidence>
<evidence type="ECO:0000259" key="19">
    <source>
        <dbReference type="PROSITE" id="PS51194"/>
    </source>
</evidence>
<dbReference type="SMART" id="SM00341">
    <property type="entry name" value="HRDC"/>
    <property type="match status" value="1"/>
</dbReference>
<dbReference type="EMBL" id="CAJZAG010000019">
    <property type="protein sequence ID" value="CAG9186531.1"/>
    <property type="molecule type" value="Genomic_DNA"/>
</dbReference>
<dbReference type="InterPro" id="IPR001650">
    <property type="entry name" value="Helicase_C-like"/>
</dbReference>
<dbReference type="Gene3D" id="1.10.150.80">
    <property type="entry name" value="HRDC domain"/>
    <property type="match status" value="1"/>
</dbReference>
<dbReference type="InterPro" id="IPR002121">
    <property type="entry name" value="HRDC_dom"/>
</dbReference>
<evidence type="ECO:0000256" key="4">
    <source>
        <dbReference type="ARBA" id="ARBA00022723"/>
    </source>
</evidence>
<proteinExistence type="inferred from homology"/>
<keyword evidence="5" id="KW-0547">Nucleotide-binding</keyword>
<dbReference type="SUPFAM" id="SSF52540">
    <property type="entry name" value="P-loop containing nucleoside triphosphate hydrolases"/>
    <property type="match status" value="2"/>
</dbReference>
<dbReference type="SMART" id="SM00487">
    <property type="entry name" value="DEXDc"/>
    <property type="match status" value="1"/>
</dbReference>
<evidence type="ECO:0000256" key="1">
    <source>
        <dbReference type="ARBA" id="ARBA00001946"/>
    </source>
</evidence>
<dbReference type="Gene3D" id="3.40.50.300">
    <property type="entry name" value="P-loop containing nucleotide triphosphate hydrolases"/>
    <property type="match status" value="2"/>
</dbReference>
<dbReference type="SUPFAM" id="SSF47819">
    <property type="entry name" value="HRDC-like"/>
    <property type="match status" value="1"/>
</dbReference>
<evidence type="ECO:0000256" key="7">
    <source>
        <dbReference type="ARBA" id="ARBA00022801"/>
    </source>
</evidence>
<name>A0ABN7ZPD6_9BURK</name>
<keyword evidence="4" id="KW-0479">Metal-binding</keyword>
<keyword evidence="12" id="KW-0233">DNA recombination</keyword>
<dbReference type="SMART" id="SM00956">
    <property type="entry name" value="RQC"/>
    <property type="match status" value="1"/>
</dbReference>
<keyword evidence="6" id="KW-0227">DNA damage</keyword>
<gene>
    <name evidence="20" type="primary">recQ</name>
    <name evidence="20" type="ORF">LMG32289_06485</name>
</gene>
<dbReference type="PROSITE" id="PS51192">
    <property type="entry name" value="HELICASE_ATP_BIND_1"/>
    <property type="match status" value="1"/>
</dbReference>
<evidence type="ECO:0000256" key="12">
    <source>
        <dbReference type="ARBA" id="ARBA00023172"/>
    </source>
</evidence>
<dbReference type="Pfam" id="PF00270">
    <property type="entry name" value="DEAD"/>
    <property type="match status" value="1"/>
</dbReference>
<dbReference type="GO" id="GO:0003678">
    <property type="term" value="F:DNA helicase activity"/>
    <property type="evidence" value="ECO:0007669"/>
    <property type="project" value="UniProtKB-EC"/>
</dbReference>
<feature type="domain" description="Helicase ATP-binding" evidence="18">
    <location>
        <begin position="55"/>
        <end position="227"/>
    </location>
</feature>
<dbReference type="Pfam" id="PF00271">
    <property type="entry name" value="Helicase_C"/>
    <property type="match status" value="1"/>
</dbReference>
<dbReference type="PANTHER" id="PTHR13710">
    <property type="entry name" value="DNA HELICASE RECQ FAMILY MEMBER"/>
    <property type="match status" value="1"/>
</dbReference>
<dbReference type="InterPro" id="IPR010997">
    <property type="entry name" value="HRDC-like_sf"/>
</dbReference>
<dbReference type="Pfam" id="PF00570">
    <property type="entry name" value="HRDC"/>
    <property type="match status" value="1"/>
</dbReference>
<dbReference type="SMART" id="SM00490">
    <property type="entry name" value="HELICc"/>
    <property type="match status" value="1"/>
</dbReference>
<dbReference type="NCBIfam" id="TIGR01389">
    <property type="entry name" value="recQ"/>
    <property type="match status" value="1"/>
</dbReference>
<evidence type="ECO:0000259" key="18">
    <source>
        <dbReference type="PROSITE" id="PS51192"/>
    </source>
</evidence>
<dbReference type="NCBIfam" id="TIGR00614">
    <property type="entry name" value="recQ_fam"/>
    <property type="match status" value="1"/>
</dbReference>
<comment type="cofactor">
    <cofactor evidence="1">
        <name>Mg(2+)</name>
        <dbReference type="ChEBI" id="CHEBI:18420"/>
    </cofactor>
</comment>
<evidence type="ECO:0000256" key="8">
    <source>
        <dbReference type="ARBA" id="ARBA00022806"/>
    </source>
</evidence>
<dbReference type="Gene3D" id="1.10.10.10">
    <property type="entry name" value="Winged helix-like DNA-binding domain superfamily/Winged helix DNA-binding domain"/>
    <property type="match status" value="1"/>
</dbReference>
<evidence type="ECO:0000256" key="6">
    <source>
        <dbReference type="ARBA" id="ARBA00022763"/>
    </source>
</evidence>
<dbReference type="InterPro" id="IPR044876">
    <property type="entry name" value="HRDC_dom_sf"/>
</dbReference>
<comment type="cofactor">
    <cofactor evidence="2">
        <name>Zn(2+)</name>
        <dbReference type="ChEBI" id="CHEBI:29105"/>
    </cofactor>
</comment>
<dbReference type="InterPro" id="IPR004589">
    <property type="entry name" value="DNA_helicase_ATP-dep_RecQ"/>
</dbReference>
<evidence type="ECO:0000256" key="10">
    <source>
        <dbReference type="ARBA" id="ARBA00022840"/>
    </source>
</evidence>
<evidence type="ECO:0000256" key="9">
    <source>
        <dbReference type="ARBA" id="ARBA00022833"/>
    </source>
</evidence>
<accession>A0ABN7ZPD6</accession>
<dbReference type="GO" id="GO:0016787">
    <property type="term" value="F:hydrolase activity"/>
    <property type="evidence" value="ECO:0007669"/>
    <property type="project" value="UniProtKB-KW"/>
</dbReference>
<keyword evidence="7 20" id="KW-0378">Hydrolase</keyword>
<dbReference type="Proteomes" id="UP000706525">
    <property type="component" value="Unassembled WGS sequence"/>
</dbReference>
<evidence type="ECO:0000259" key="17">
    <source>
        <dbReference type="PROSITE" id="PS50967"/>
    </source>
</evidence>
<dbReference type="EC" id="5.6.2.4" evidence="16"/>
<reference evidence="20 21" key="1">
    <citation type="submission" date="2021-08" db="EMBL/GenBank/DDBJ databases">
        <authorList>
            <person name="Peeters C."/>
        </authorList>
    </citation>
    <scope>NUCLEOTIDE SEQUENCE [LARGE SCALE GENOMIC DNA]</scope>
    <source>
        <strain evidence="20 21">LMG 32289</strain>
    </source>
</reference>
<sequence>MSALIAYMRGSGTELSGKVTAFPASPISLSMSRALAILKDVFGYHAFRGRQAEIIDHVADGGDSLVLMPTGGGKSLCYQIPALLRQRAGQGTGIVVSPLIALMQDQVAALTEAGVHAAVLNSTLTSAEASAVERDLLAGRIEILYVAPERLMTPRFLDLLERARVGLFAIDEAHCVSQWGHDFRPEYIQLSVLHERFPSVPRIALTATADAVTRDEIIERLALDEAQVFISSFDRPNIRYRIVEKDNARQQLLAFIKAEHMGTGGSHDSGIVYCLSRKKVEETASWLASHGIRALGYHAGMDAQVRQHHQARFREEEGIVMVATIAFGMGIDKPDVRFVAHLDLPKSMEGYYQETGRAGRDGLPANAWMAYGLGDVVQQKRMIDESEADDAHKRVSSSKLDALLGLCETPGCRRVRILAYFEESAEPCGNCDTCLEPPATWDGTREAQMALSCVYRTAQASRVHFGATHLIDVLRGNASEKVRQWGHDKVSTFGIGADRSVSDWHAIFRQLIAHGLLVIDHGGHGALLLGDSARAVLKGEQSITLRRQVSKPARGGDRAARGSRTDHTADMDIDTLANWEALRRWRTEAAREHGVPAYVIFHDATLAELARSAPDTLGALAEVPGIGASKLERYGDDILETLRAVS</sequence>
<evidence type="ECO:0000256" key="5">
    <source>
        <dbReference type="ARBA" id="ARBA00022741"/>
    </source>
</evidence>
<dbReference type="InterPro" id="IPR036388">
    <property type="entry name" value="WH-like_DNA-bd_sf"/>
</dbReference>
<dbReference type="InterPro" id="IPR027417">
    <property type="entry name" value="P-loop_NTPase"/>
</dbReference>
<dbReference type="PANTHER" id="PTHR13710:SF105">
    <property type="entry name" value="ATP-DEPENDENT DNA HELICASE Q1"/>
    <property type="match status" value="1"/>
</dbReference>
<dbReference type="PROSITE" id="PS51194">
    <property type="entry name" value="HELICASE_CTER"/>
    <property type="match status" value="1"/>
</dbReference>
<dbReference type="PROSITE" id="PS50967">
    <property type="entry name" value="HRDC"/>
    <property type="match status" value="1"/>
</dbReference>
<feature type="domain" description="Helicase C-terminal" evidence="19">
    <location>
        <begin position="248"/>
        <end position="404"/>
    </location>
</feature>
<comment type="similarity">
    <text evidence="3">Belongs to the helicase family. RecQ subfamily.</text>
</comment>
<comment type="catalytic activity">
    <reaction evidence="15">
        <text>Couples ATP hydrolysis with the unwinding of duplex DNA by translocating in the 3'-5' direction.</text>
        <dbReference type="EC" id="5.6.2.4"/>
    </reaction>
</comment>
<keyword evidence="14" id="KW-0413">Isomerase</keyword>
<evidence type="ECO:0000313" key="21">
    <source>
        <dbReference type="Proteomes" id="UP000706525"/>
    </source>
</evidence>
<keyword evidence="13" id="KW-0234">DNA repair</keyword>
<dbReference type="InterPro" id="IPR018982">
    <property type="entry name" value="RQC_domain"/>
</dbReference>
<feature type="domain" description="HRDC" evidence="17">
    <location>
        <begin position="572"/>
        <end position="646"/>
    </location>
</feature>
<dbReference type="CDD" id="cd18794">
    <property type="entry name" value="SF2_C_RecQ"/>
    <property type="match status" value="1"/>
</dbReference>
<evidence type="ECO:0000256" key="13">
    <source>
        <dbReference type="ARBA" id="ARBA00023204"/>
    </source>
</evidence>
<dbReference type="InterPro" id="IPR014001">
    <property type="entry name" value="Helicase_ATP-bd"/>
</dbReference>
<evidence type="ECO:0000256" key="14">
    <source>
        <dbReference type="ARBA" id="ARBA00023235"/>
    </source>
</evidence>